<evidence type="ECO:0000313" key="4">
    <source>
        <dbReference type="EMBL" id="SEO53830.1"/>
    </source>
</evidence>
<evidence type="ECO:0008006" key="6">
    <source>
        <dbReference type="Google" id="ProtNLM"/>
    </source>
</evidence>
<dbReference type="Gene3D" id="1.10.630.10">
    <property type="entry name" value="Cytochrome P450"/>
    <property type="match status" value="1"/>
</dbReference>
<name>A0A1H8QHY4_9BRAD</name>
<dbReference type="GO" id="GO:0020037">
    <property type="term" value="F:heme binding"/>
    <property type="evidence" value="ECO:0007669"/>
    <property type="project" value="InterPro"/>
</dbReference>
<dbReference type="InterPro" id="IPR001128">
    <property type="entry name" value="Cyt_P450"/>
</dbReference>
<evidence type="ECO:0000256" key="2">
    <source>
        <dbReference type="ARBA" id="ARBA00010617"/>
    </source>
</evidence>
<dbReference type="InterPro" id="IPR036396">
    <property type="entry name" value="Cyt_P450_sf"/>
</dbReference>
<evidence type="ECO:0000256" key="3">
    <source>
        <dbReference type="RuleBase" id="RU000461"/>
    </source>
</evidence>
<reference evidence="5" key="1">
    <citation type="submission" date="2016-10" db="EMBL/GenBank/DDBJ databases">
        <authorList>
            <person name="Varghese N."/>
            <person name="Submissions S."/>
        </authorList>
    </citation>
    <scope>NUCLEOTIDE SEQUENCE [LARGE SCALE GENOMIC DNA]</scope>
    <source>
        <strain evidence="5">DSM 123</strain>
    </source>
</reference>
<accession>A0A1H8QHY4</accession>
<dbReference type="RefSeq" id="WP_092682765.1">
    <property type="nucleotide sequence ID" value="NZ_FODT01000003.1"/>
</dbReference>
<proteinExistence type="inferred from homology"/>
<dbReference type="PRINTS" id="PR00359">
    <property type="entry name" value="BP450"/>
</dbReference>
<protein>
    <recommendedName>
        <fullName evidence="6">Cytochrome P450</fullName>
    </recommendedName>
</protein>
<dbReference type="InterPro" id="IPR017972">
    <property type="entry name" value="Cyt_P450_CS"/>
</dbReference>
<comment type="cofactor">
    <cofactor evidence="1">
        <name>heme</name>
        <dbReference type="ChEBI" id="CHEBI:30413"/>
    </cofactor>
</comment>
<dbReference type="GO" id="GO:0016705">
    <property type="term" value="F:oxidoreductase activity, acting on paired donors, with incorporation or reduction of molecular oxygen"/>
    <property type="evidence" value="ECO:0007669"/>
    <property type="project" value="InterPro"/>
</dbReference>
<keyword evidence="3" id="KW-0408">Iron</keyword>
<dbReference type="PANTHER" id="PTHR46696">
    <property type="entry name" value="P450, PUTATIVE (EUROFUNG)-RELATED"/>
    <property type="match status" value="1"/>
</dbReference>
<sequence length="393" mass="42920">MSNAPHFEIDVASFWADPYPALARMRAEAPIAFVPQLGSTIFTRRDDIFVTEKRIDVFSSHQPAGLMNRLMGHNMMRKDGDAHIAERSALFPAVSPRTVKDVWRAQFQAHADRILDELAPQGHADLVKAFALPLSGECLKHITGLTNISYHEMDSWSQAMIDGIANYTGDKAVEDRCHAATAGIDAAIDDMAPVVSKHSNHSMLSVLLASGMAMDSIRANIKLAISGGQNEPRDAIAGCIWALLTHPAEYAKVVAGDASWLAVFEEYARWIAPIGMSPRRVAQPFHYRGVDFEPEDRVFFMFGSANRDEACFTDPDAFDVSRDHAKSIAFGAGPHYCAGAFASRAMVADVALPSVFARLKALRLDEGEPVRIGGWAFRGLLNLPVAWSSAAPN</sequence>
<gene>
    <name evidence="4" type="ORF">SAMN05444123_103227</name>
</gene>
<dbReference type="GO" id="GO:0005506">
    <property type="term" value="F:iron ion binding"/>
    <property type="evidence" value="ECO:0007669"/>
    <property type="project" value="InterPro"/>
</dbReference>
<keyword evidence="3" id="KW-0479">Metal-binding</keyword>
<dbReference type="PROSITE" id="PS00086">
    <property type="entry name" value="CYTOCHROME_P450"/>
    <property type="match status" value="1"/>
</dbReference>
<dbReference type="InterPro" id="IPR002397">
    <property type="entry name" value="Cyt_P450_B"/>
</dbReference>
<keyword evidence="3" id="KW-0349">Heme</keyword>
<dbReference type="OrthoDB" id="9801155at2"/>
<dbReference type="Pfam" id="PF00067">
    <property type="entry name" value="p450"/>
    <property type="match status" value="1"/>
</dbReference>
<dbReference type="PANTHER" id="PTHR46696:SF1">
    <property type="entry name" value="CYTOCHROME P450 YJIB-RELATED"/>
    <property type="match status" value="1"/>
</dbReference>
<dbReference type="AlphaFoldDB" id="A0A1H8QHY4"/>
<dbReference type="GO" id="GO:0004497">
    <property type="term" value="F:monooxygenase activity"/>
    <property type="evidence" value="ECO:0007669"/>
    <property type="project" value="UniProtKB-KW"/>
</dbReference>
<keyword evidence="3" id="KW-0503">Monooxygenase</keyword>
<keyword evidence="3" id="KW-0560">Oxidoreductase</keyword>
<comment type="similarity">
    <text evidence="2 3">Belongs to the cytochrome P450 family.</text>
</comment>
<dbReference type="Proteomes" id="UP000199615">
    <property type="component" value="Unassembled WGS sequence"/>
</dbReference>
<dbReference type="EMBL" id="FODT01000003">
    <property type="protein sequence ID" value="SEO53830.1"/>
    <property type="molecule type" value="Genomic_DNA"/>
</dbReference>
<keyword evidence="5" id="KW-1185">Reference proteome</keyword>
<organism evidence="4 5">
    <name type="scientific">Rhodopseudomonas pseudopalustris</name>
    <dbReference type="NCBI Taxonomy" id="1513892"/>
    <lineage>
        <taxon>Bacteria</taxon>
        <taxon>Pseudomonadati</taxon>
        <taxon>Pseudomonadota</taxon>
        <taxon>Alphaproteobacteria</taxon>
        <taxon>Hyphomicrobiales</taxon>
        <taxon>Nitrobacteraceae</taxon>
        <taxon>Rhodopseudomonas</taxon>
    </lineage>
</organism>
<dbReference type="SUPFAM" id="SSF48264">
    <property type="entry name" value="Cytochrome P450"/>
    <property type="match status" value="1"/>
</dbReference>
<evidence type="ECO:0000313" key="5">
    <source>
        <dbReference type="Proteomes" id="UP000199615"/>
    </source>
</evidence>
<evidence type="ECO:0000256" key="1">
    <source>
        <dbReference type="ARBA" id="ARBA00001971"/>
    </source>
</evidence>